<evidence type="ECO:0000313" key="9">
    <source>
        <dbReference type="EMBL" id="KAK9918068.1"/>
    </source>
</evidence>
<evidence type="ECO:0000256" key="4">
    <source>
        <dbReference type="ARBA" id="ARBA00023002"/>
    </source>
</evidence>
<name>A0ABR2Z2A4_9CHLO</name>
<comment type="cofactor">
    <cofactor evidence="1">
        <name>Fe(2+)</name>
        <dbReference type="ChEBI" id="CHEBI:29033"/>
    </cofactor>
</comment>
<reference evidence="9 10" key="1">
    <citation type="journal article" date="2024" name="Nat. Commun.">
        <title>Phylogenomics reveals the evolutionary origins of lichenization in chlorophyte algae.</title>
        <authorList>
            <person name="Puginier C."/>
            <person name="Libourel C."/>
            <person name="Otte J."/>
            <person name="Skaloud P."/>
            <person name="Haon M."/>
            <person name="Grisel S."/>
            <person name="Petersen M."/>
            <person name="Berrin J.G."/>
            <person name="Delaux P.M."/>
            <person name="Dal Grande F."/>
            <person name="Keller J."/>
        </authorList>
    </citation>
    <scope>NUCLEOTIDE SEQUENCE [LARGE SCALE GENOMIC DNA]</scope>
    <source>
        <strain evidence="9 10">SAG 216-7</strain>
    </source>
</reference>
<sequence length="533" mass="59452">MFMRKESAIGSAKRGSPSSRQLPDIRLAAFLVRVDVELRDPARRKKNKYLADNFAPVSAETTHQDLKVVGKLPKALDGVYARTGPNPVLPISGDYHWFDGDGMVHACRIKDGKVAYSNRLVQTNRLKRERKLGFSVYQRFGDMRGFWGVFHAGLGALRMKLGVTPQNEGVGTANTALVYHANKLLALHEGDLPYAMRVLCDGIVDTLGRITFGGKVKHPFTAHPKVDPITGELFFIGYQMDKKPPCVWYSGLDKDGQLQFDVKVDLKEGVMMHDMAITQDYAILLDVPLCFRPEVMVTHNRLPFVYDKSRPARFGFLPKRPKSGKEVVWLELPAVMIFHVANAWQESKDVVKLFACCFEDFDLDIGEEEMPDSAQPRMREMTFNLATGEATSRQLADVICDFPRVPEHLTGLRTRYAYAASMDTTKLAGNFEGIVKFDMSATNGGTVAGRLSHGTNRWGGEAVFVSASAAEDDGYLMTYVHDENRNKSELVVYDARTMSAVPVARVELPVRVPYGFHGAHITEAQLQQQVTAL</sequence>
<dbReference type="PANTHER" id="PTHR10543">
    <property type="entry name" value="BETA-CAROTENE DIOXYGENASE"/>
    <property type="match status" value="1"/>
</dbReference>
<evidence type="ECO:0000256" key="3">
    <source>
        <dbReference type="ARBA" id="ARBA00022723"/>
    </source>
</evidence>
<protein>
    <recommendedName>
        <fullName evidence="6">carotenoid 9,10-dioxygenase</fullName>
        <ecNumber evidence="6">1.14.99.n4</ecNumber>
    </recommendedName>
</protein>
<evidence type="ECO:0000256" key="7">
    <source>
        <dbReference type="ARBA" id="ARBA00048709"/>
    </source>
</evidence>
<evidence type="ECO:0000256" key="6">
    <source>
        <dbReference type="ARBA" id="ARBA00039084"/>
    </source>
</evidence>
<proteinExistence type="inferred from homology"/>
<comment type="similarity">
    <text evidence="2">Belongs to the carotenoid oxygenase family.</text>
</comment>
<evidence type="ECO:0000256" key="5">
    <source>
        <dbReference type="ARBA" id="ARBA00023004"/>
    </source>
</evidence>
<evidence type="ECO:0000313" key="10">
    <source>
        <dbReference type="Proteomes" id="UP001491310"/>
    </source>
</evidence>
<keyword evidence="5" id="KW-0408">Iron</keyword>
<dbReference type="EC" id="1.14.99.n4" evidence="6"/>
<evidence type="ECO:0000256" key="1">
    <source>
        <dbReference type="ARBA" id="ARBA00001954"/>
    </source>
</evidence>
<dbReference type="Proteomes" id="UP001491310">
    <property type="component" value="Unassembled WGS sequence"/>
</dbReference>
<accession>A0ABR2Z2A4</accession>
<gene>
    <name evidence="9" type="ORF">WJX75_000916</name>
</gene>
<evidence type="ECO:0000256" key="8">
    <source>
        <dbReference type="SAM" id="MobiDB-lite"/>
    </source>
</evidence>
<evidence type="ECO:0000256" key="2">
    <source>
        <dbReference type="ARBA" id="ARBA00006787"/>
    </source>
</evidence>
<dbReference type="EMBL" id="JALJOT010000001">
    <property type="protein sequence ID" value="KAK9918068.1"/>
    <property type="molecule type" value="Genomic_DNA"/>
</dbReference>
<keyword evidence="4" id="KW-0560">Oxidoreductase</keyword>
<keyword evidence="10" id="KW-1185">Reference proteome</keyword>
<organism evidence="9 10">
    <name type="scientific">Coccomyxa subellipsoidea</name>
    <dbReference type="NCBI Taxonomy" id="248742"/>
    <lineage>
        <taxon>Eukaryota</taxon>
        <taxon>Viridiplantae</taxon>
        <taxon>Chlorophyta</taxon>
        <taxon>core chlorophytes</taxon>
        <taxon>Trebouxiophyceae</taxon>
        <taxon>Trebouxiophyceae incertae sedis</taxon>
        <taxon>Coccomyxaceae</taxon>
        <taxon>Coccomyxa</taxon>
    </lineage>
</organism>
<comment type="catalytic activity">
    <reaction evidence="7">
        <text>all-trans-zeaxanthin + 2 O2 = 4,9-dimethyldodeca-2,4,6,8,10-pentaenedial + 2 (3R)-hydroxy-beta-ionone</text>
        <dbReference type="Rhea" id="RHEA:26393"/>
        <dbReference type="ChEBI" id="CHEBI:15379"/>
        <dbReference type="ChEBI" id="CHEBI:27547"/>
        <dbReference type="ChEBI" id="CHEBI:53171"/>
        <dbReference type="ChEBI" id="CHEBI:53173"/>
        <dbReference type="EC" id="1.14.99.n4"/>
    </reaction>
</comment>
<dbReference type="InterPro" id="IPR004294">
    <property type="entry name" value="Carotenoid_Oase"/>
</dbReference>
<dbReference type="PANTHER" id="PTHR10543:SF89">
    <property type="entry name" value="CAROTENOID 9,10(9',10')-CLEAVAGE DIOXYGENASE 1"/>
    <property type="match status" value="1"/>
</dbReference>
<feature type="region of interest" description="Disordered" evidence="8">
    <location>
        <begin position="1"/>
        <end position="20"/>
    </location>
</feature>
<keyword evidence="3" id="KW-0479">Metal-binding</keyword>
<comment type="caution">
    <text evidence="9">The sequence shown here is derived from an EMBL/GenBank/DDBJ whole genome shotgun (WGS) entry which is preliminary data.</text>
</comment>
<dbReference type="Pfam" id="PF03055">
    <property type="entry name" value="RPE65"/>
    <property type="match status" value="1"/>
</dbReference>